<evidence type="ECO:0000256" key="1">
    <source>
        <dbReference type="SAM" id="SignalP"/>
    </source>
</evidence>
<feature type="domain" description="Peptidase C45 hydrolase" evidence="2">
    <location>
        <begin position="39"/>
        <end position="243"/>
    </location>
</feature>
<accession>A0ABU3P4N2</accession>
<dbReference type="PROSITE" id="PS51257">
    <property type="entry name" value="PROKAR_LIPOPROTEIN"/>
    <property type="match status" value="1"/>
</dbReference>
<dbReference type="RefSeq" id="WP_413782570.1">
    <property type="nucleotide sequence ID" value="NZ_JAUOZS010000002.1"/>
</dbReference>
<evidence type="ECO:0000313" key="3">
    <source>
        <dbReference type="EMBL" id="MDT8904009.1"/>
    </source>
</evidence>
<keyword evidence="4" id="KW-1185">Reference proteome</keyword>
<protein>
    <submittedName>
        <fullName evidence="3">C45 family autoproteolytic acyltransferase/hydrolase</fullName>
    </submittedName>
</protein>
<comment type="caution">
    <text evidence="3">The sequence shown here is derived from an EMBL/GenBank/DDBJ whole genome shotgun (WGS) entry which is preliminary data.</text>
</comment>
<gene>
    <name evidence="3" type="ORF">Q4T40_22475</name>
</gene>
<dbReference type="PANTHER" id="PTHR34180">
    <property type="entry name" value="PEPTIDASE C45"/>
    <property type="match status" value="1"/>
</dbReference>
<dbReference type="InterPro" id="IPR047794">
    <property type="entry name" value="C45_proenzyme-like"/>
</dbReference>
<evidence type="ECO:0000313" key="4">
    <source>
        <dbReference type="Proteomes" id="UP001254848"/>
    </source>
</evidence>
<keyword evidence="3" id="KW-0012">Acyltransferase</keyword>
<dbReference type="Pfam" id="PF03417">
    <property type="entry name" value="AAT"/>
    <property type="match status" value="1"/>
</dbReference>
<dbReference type="InterPro" id="IPR047801">
    <property type="entry name" value="Peptidase_C45"/>
</dbReference>
<feature type="signal peptide" evidence="1">
    <location>
        <begin position="1"/>
        <end position="24"/>
    </location>
</feature>
<dbReference type="GO" id="GO:0016746">
    <property type="term" value="F:acyltransferase activity"/>
    <property type="evidence" value="ECO:0007669"/>
    <property type="project" value="UniProtKB-KW"/>
</dbReference>
<feature type="chain" id="PRO_5046511217" evidence="1">
    <location>
        <begin position="25"/>
        <end position="285"/>
    </location>
</feature>
<dbReference type="InterPro" id="IPR005079">
    <property type="entry name" value="Peptidase_C45_hydrolase"/>
</dbReference>
<reference evidence="3 4" key="1">
    <citation type="submission" date="2023-07" db="EMBL/GenBank/DDBJ databases">
        <title>The novel representative of Negativicutes class, Anaeroselena agilis gen. nov. sp. nov.</title>
        <authorList>
            <person name="Prokofeva M.I."/>
            <person name="Elcheninov A.G."/>
            <person name="Klyukina A."/>
            <person name="Kublanov I.V."/>
            <person name="Frolov E.N."/>
            <person name="Podosokorskaya O.A."/>
        </authorList>
    </citation>
    <scope>NUCLEOTIDE SEQUENCE [LARGE SCALE GENOMIC DNA]</scope>
    <source>
        <strain evidence="3 4">4137-cl</strain>
    </source>
</reference>
<keyword evidence="1" id="KW-0732">Signal</keyword>
<keyword evidence="3" id="KW-0808">Transferase</keyword>
<dbReference type="Gene3D" id="3.60.60.10">
    <property type="entry name" value="Penicillin V Acylase, Chain A"/>
    <property type="match status" value="1"/>
</dbReference>
<dbReference type="Proteomes" id="UP001254848">
    <property type="component" value="Unassembled WGS sequence"/>
</dbReference>
<name>A0ABU3P4N2_9FIRM</name>
<sequence length="285" mass="30865">MRNLARLVCATLIMAFMSAPGVAAACTLWAGAGESVAGGGTLIAKNRDWAPDHQQQIRLITPKRGYRLIALYAVGNRHEGTKAGINEKGLVAVSASPPRHLAARENYQGKTSMRTMLTRYDSVAAALEALDRGEWVCGPEYLMLADGKEVACIEFAAGGAYEVVARTAAGVAFHTNHYLAPRLADLNKGKLASSMKRCARIEELLADKAVHDTDDFRRYSADSVLWRTGDAPAAARTLASWIIRQPRDGSAILYLKMANPGMPVAEYEFAVDDLFAGRVDLARIE</sequence>
<dbReference type="NCBIfam" id="NF040521">
    <property type="entry name" value="C45_proenzyme"/>
    <property type="match status" value="1"/>
</dbReference>
<evidence type="ECO:0000259" key="2">
    <source>
        <dbReference type="Pfam" id="PF03417"/>
    </source>
</evidence>
<proteinExistence type="predicted"/>
<dbReference type="PANTHER" id="PTHR34180:SF1">
    <property type="entry name" value="BETA-ALANYL-DOPAMINE_CARCININE HYDROLASE"/>
    <property type="match status" value="1"/>
</dbReference>
<organism evidence="3 4">
    <name type="scientific">Anaeroselena agilis</name>
    <dbReference type="NCBI Taxonomy" id="3063788"/>
    <lineage>
        <taxon>Bacteria</taxon>
        <taxon>Bacillati</taxon>
        <taxon>Bacillota</taxon>
        <taxon>Negativicutes</taxon>
        <taxon>Acetonemataceae</taxon>
        <taxon>Anaeroselena</taxon>
    </lineage>
</organism>
<dbReference type="EMBL" id="JAUOZS010000002">
    <property type="protein sequence ID" value="MDT8904009.1"/>
    <property type="molecule type" value="Genomic_DNA"/>
</dbReference>